<dbReference type="InterPro" id="IPR032820">
    <property type="entry name" value="ATPase_put"/>
</dbReference>
<evidence type="ECO:0000313" key="3">
    <source>
        <dbReference type="Proteomes" id="UP000215383"/>
    </source>
</evidence>
<dbReference type="eggNOG" id="ENOG5033CMU">
    <property type="taxonomic scope" value="Bacteria"/>
</dbReference>
<sequence>MKKPKSTWETFSFVSGIGFHFVITIGICIFIGRKADLYFNTTPVCTLIGIILGMITAIYTAYQKVKDVNK</sequence>
<keyword evidence="1" id="KW-1133">Transmembrane helix</keyword>
<dbReference type="Pfam" id="PF09527">
    <property type="entry name" value="ATPase_gene1"/>
    <property type="match status" value="1"/>
</dbReference>
<accession>A0A239U3T3</accession>
<keyword evidence="1" id="KW-0472">Membrane</keyword>
<evidence type="ECO:0000313" key="2">
    <source>
        <dbReference type="EMBL" id="SNV04078.1"/>
    </source>
</evidence>
<feature type="transmembrane region" description="Helical" evidence="1">
    <location>
        <begin position="12"/>
        <end position="32"/>
    </location>
</feature>
<keyword evidence="1" id="KW-0812">Transmembrane</keyword>
<proteinExistence type="predicted"/>
<dbReference type="AlphaFoldDB" id="A0A239U3T3"/>
<dbReference type="Proteomes" id="UP000215383">
    <property type="component" value="Chromosome 1"/>
</dbReference>
<feature type="transmembrane region" description="Helical" evidence="1">
    <location>
        <begin position="38"/>
        <end position="62"/>
    </location>
</feature>
<gene>
    <name evidence="2" type="ORF">SAMEA4364220_01924</name>
</gene>
<name>A0A239U3T3_9FIRM</name>
<keyword evidence="3" id="KW-1185">Reference proteome</keyword>
<protein>
    <submittedName>
        <fullName evidence="2">Putative F0F1-ATPase subunit (ATPase_gene1)</fullName>
    </submittedName>
</protein>
<dbReference type="RefSeq" id="WP_036254144.1">
    <property type="nucleotide sequence ID" value="NZ_CALXYH010000002.1"/>
</dbReference>
<dbReference type="EMBL" id="LT906446">
    <property type="protein sequence ID" value="SNV04078.1"/>
    <property type="molecule type" value="Genomic_DNA"/>
</dbReference>
<evidence type="ECO:0000256" key="1">
    <source>
        <dbReference type="SAM" id="Phobius"/>
    </source>
</evidence>
<organism evidence="2 3">
    <name type="scientific">Megamonas hypermegale</name>
    <dbReference type="NCBI Taxonomy" id="158847"/>
    <lineage>
        <taxon>Bacteria</taxon>
        <taxon>Bacillati</taxon>
        <taxon>Bacillota</taxon>
        <taxon>Negativicutes</taxon>
        <taxon>Selenomonadales</taxon>
        <taxon>Selenomonadaceae</taxon>
        <taxon>Megamonas</taxon>
    </lineage>
</organism>
<reference evidence="2 3" key="1">
    <citation type="submission" date="2017-06" db="EMBL/GenBank/DDBJ databases">
        <authorList>
            <consortium name="Pathogen Informatics"/>
        </authorList>
    </citation>
    <scope>NUCLEOTIDE SEQUENCE [LARGE SCALE GENOMIC DNA]</scope>
    <source>
        <strain evidence="2 3">NCTC10570</strain>
    </source>
</reference>
<dbReference type="GeneID" id="78507911"/>